<dbReference type="Proteomes" id="UP000265520">
    <property type="component" value="Unassembled WGS sequence"/>
</dbReference>
<sequence>VLVLAQRAQLCGATRRVFYFSGFASGSCATREDVWRNAQQVLGLSCFVLVAARRAGVTCAACRVALLRLGVFWILRGAQVCTALRAGLGV</sequence>
<keyword evidence="2" id="KW-1185">Reference proteome</keyword>
<protein>
    <submittedName>
        <fullName evidence="1">Uncharacterized protein</fullName>
    </submittedName>
</protein>
<dbReference type="EMBL" id="LXQA010237441">
    <property type="protein sequence ID" value="MCI36794.1"/>
    <property type="molecule type" value="Genomic_DNA"/>
</dbReference>
<evidence type="ECO:0000313" key="2">
    <source>
        <dbReference type="Proteomes" id="UP000265520"/>
    </source>
</evidence>
<organism evidence="1 2">
    <name type="scientific">Trifolium medium</name>
    <dbReference type="NCBI Taxonomy" id="97028"/>
    <lineage>
        <taxon>Eukaryota</taxon>
        <taxon>Viridiplantae</taxon>
        <taxon>Streptophyta</taxon>
        <taxon>Embryophyta</taxon>
        <taxon>Tracheophyta</taxon>
        <taxon>Spermatophyta</taxon>
        <taxon>Magnoliopsida</taxon>
        <taxon>eudicotyledons</taxon>
        <taxon>Gunneridae</taxon>
        <taxon>Pentapetalae</taxon>
        <taxon>rosids</taxon>
        <taxon>fabids</taxon>
        <taxon>Fabales</taxon>
        <taxon>Fabaceae</taxon>
        <taxon>Papilionoideae</taxon>
        <taxon>50 kb inversion clade</taxon>
        <taxon>NPAAA clade</taxon>
        <taxon>Hologalegina</taxon>
        <taxon>IRL clade</taxon>
        <taxon>Trifolieae</taxon>
        <taxon>Trifolium</taxon>
    </lineage>
</organism>
<feature type="non-terminal residue" evidence="1">
    <location>
        <position position="1"/>
    </location>
</feature>
<reference evidence="1 2" key="1">
    <citation type="journal article" date="2018" name="Front. Plant Sci.">
        <title>Red Clover (Trifolium pratense) and Zigzag Clover (T. medium) - A Picture of Genomic Similarities and Differences.</title>
        <authorList>
            <person name="Dluhosova J."/>
            <person name="Istvanek J."/>
            <person name="Nedelnik J."/>
            <person name="Repkova J."/>
        </authorList>
    </citation>
    <scope>NUCLEOTIDE SEQUENCE [LARGE SCALE GENOMIC DNA]</scope>
    <source>
        <strain evidence="2">cv. 10/8</strain>
        <tissue evidence="1">Leaf</tissue>
    </source>
</reference>
<evidence type="ECO:0000313" key="1">
    <source>
        <dbReference type="EMBL" id="MCI36794.1"/>
    </source>
</evidence>
<proteinExistence type="predicted"/>
<name>A0A392RL46_9FABA</name>
<dbReference type="AlphaFoldDB" id="A0A392RL46"/>
<comment type="caution">
    <text evidence="1">The sequence shown here is derived from an EMBL/GenBank/DDBJ whole genome shotgun (WGS) entry which is preliminary data.</text>
</comment>
<accession>A0A392RL46</accession>